<dbReference type="eggNOG" id="COG2267">
    <property type="taxonomic scope" value="Bacteria"/>
</dbReference>
<dbReference type="RefSeq" id="WP_006334726.1">
    <property type="nucleotide sequence ID" value="NZ_BAHC01000128.1"/>
</dbReference>
<dbReference type="SUPFAM" id="SSF53474">
    <property type="entry name" value="alpha/beta-Hydrolases"/>
    <property type="match status" value="1"/>
</dbReference>
<dbReference type="GO" id="GO:0016787">
    <property type="term" value="F:hydrolase activity"/>
    <property type="evidence" value="ECO:0007669"/>
    <property type="project" value="UniProtKB-KW"/>
</dbReference>
<keyword evidence="3" id="KW-1185">Reference proteome</keyword>
<dbReference type="PANTHER" id="PTHR43194">
    <property type="entry name" value="HYDROLASE ALPHA/BETA FOLD FAMILY"/>
    <property type="match status" value="1"/>
</dbReference>
<dbReference type="STRING" id="1108045.GORHZ_128_00030"/>
<accession>K6WCA7</accession>
<dbReference type="InterPro" id="IPR000639">
    <property type="entry name" value="Epox_hydrolase-like"/>
</dbReference>
<comment type="caution">
    <text evidence="2">The sequence shown here is derived from an EMBL/GenBank/DDBJ whole genome shotgun (WGS) entry which is preliminary data.</text>
</comment>
<gene>
    <name evidence="2" type="ORF">GORHZ_128_00030</name>
</gene>
<dbReference type="InterPro" id="IPR050228">
    <property type="entry name" value="Carboxylesterase_BioH"/>
</dbReference>
<dbReference type="InterPro" id="IPR029058">
    <property type="entry name" value="AB_hydrolase_fold"/>
</dbReference>
<dbReference type="Gene3D" id="3.40.50.1820">
    <property type="entry name" value="alpha/beta hydrolase"/>
    <property type="match status" value="1"/>
</dbReference>
<dbReference type="PANTHER" id="PTHR43194:SF2">
    <property type="entry name" value="PEROXISOMAL MEMBRANE PROTEIN LPX1"/>
    <property type="match status" value="1"/>
</dbReference>
<dbReference type="EMBL" id="BAHC01000128">
    <property type="protein sequence ID" value="GAB91351.1"/>
    <property type="molecule type" value="Genomic_DNA"/>
</dbReference>
<feature type="domain" description="AB hydrolase-1" evidence="1">
    <location>
        <begin position="90"/>
        <end position="351"/>
    </location>
</feature>
<dbReference type="PRINTS" id="PR00412">
    <property type="entry name" value="EPOXHYDRLASE"/>
</dbReference>
<organism evidence="2 3">
    <name type="scientific">Gordonia rhizosphera NBRC 16068</name>
    <dbReference type="NCBI Taxonomy" id="1108045"/>
    <lineage>
        <taxon>Bacteria</taxon>
        <taxon>Bacillati</taxon>
        <taxon>Actinomycetota</taxon>
        <taxon>Actinomycetes</taxon>
        <taxon>Mycobacteriales</taxon>
        <taxon>Gordoniaceae</taxon>
        <taxon>Gordonia</taxon>
    </lineage>
</organism>
<evidence type="ECO:0000313" key="3">
    <source>
        <dbReference type="Proteomes" id="UP000008363"/>
    </source>
</evidence>
<dbReference type="Pfam" id="PF12697">
    <property type="entry name" value="Abhydrolase_6"/>
    <property type="match status" value="1"/>
</dbReference>
<sequence length="377" mass="40192">MTVDRTERVGWLAGATGVAALGAVAAGGVARNVTRRRPDGGTDPFAGVDYTTIYDDNAMTVTTDDGIALAVRTVLTGLAADEGVAPELTVVFIHGFSLRMASWHFQRYELAQRWHDRPVRLVFFDHRGHGRSGHAPADSCTIGRLADDTAAVIRAVAPTGPVVLVGHSMGGMSVMGLARRQPALFGPDGRVTGVALVATASRDITEEGLGEGLTNPLLDAFRMSVRHAPGLVSAGRGITRMALEPVLVAASFGPDFHSPAAGRAVEKMIQNTPIETIVNFLHALENHDESTALPVLAQVPSVVVCGNQDRLTPLPKSVHMYAELGSDSRLVVVKGAGHMVQMEQPEVVSDAIADLVERAHVAAPQPRRRWWRKKVAQ</sequence>
<proteinExistence type="predicted"/>
<reference evidence="2 3" key="1">
    <citation type="submission" date="2012-08" db="EMBL/GenBank/DDBJ databases">
        <title>Whole genome shotgun sequence of Gordonia rhizosphera NBRC 16068.</title>
        <authorList>
            <person name="Takarada H."/>
            <person name="Isaki S."/>
            <person name="Hosoyama A."/>
            <person name="Tsuchikane K."/>
            <person name="Katsumata H."/>
            <person name="Baba S."/>
            <person name="Ohji S."/>
            <person name="Yamazaki S."/>
            <person name="Fujita N."/>
        </authorList>
    </citation>
    <scope>NUCLEOTIDE SEQUENCE [LARGE SCALE GENOMIC DNA]</scope>
    <source>
        <strain evidence="2 3">NBRC 16068</strain>
    </source>
</reference>
<dbReference type="InterPro" id="IPR000073">
    <property type="entry name" value="AB_hydrolase_1"/>
</dbReference>
<evidence type="ECO:0000313" key="2">
    <source>
        <dbReference type="EMBL" id="GAB91351.1"/>
    </source>
</evidence>
<keyword evidence="2" id="KW-0378">Hydrolase</keyword>
<protein>
    <submittedName>
        <fullName evidence="2">Putative hydrolase</fullName>
    </submittedName>
</protein>
<name>K6WCA7_9ACTN</name>
<evidence type="ECO:0000259" key="1">
    <source>
        <dbReference type="Pfam" id="PF12697"/>
    </source>
</evidence>
<dbReference type="Proteomes" id="UP000008363">
    <property type="component" value="Unassembled WGS sequence"/>
</dbReference>
<dbReference type="AlphaFoldDB" id="K6WCA7"/>